<protein>
    <submittedName>
        <fullName evidence="5">Tyrosine-protein phosphatase non-receptor type 14</fullName>
    </submittedName>
</protein>
<feature type="compositionally biased region" description="Low complexity" evidence="1">
    <location>
        <begin position="260"/>
        <end position="273"/>
    </location>
</feature>
<evidence type="ECO:0000256" key="2">
    <source>
        <dbReference type="SAM" id="Phobius"/>
    </source>
</evidence>
<dbReference type="STRING" id="6265.A0A0B2UW71"/>
<keyword evidence="2" id="KW-1133">Transmembrane helix</keyword>
<feature type="region of interest" description="Disordered" evidence="1">
    <location>
        <begin position="260"/>
        <end position="285"/>
    </location>
</feature>
<sequence>MRLAHTRHVLLNGVVLQHGRHDVLGLARNSPLSTNDETLSSLLEKLRNEDVLAEEFTLIPNKRMSAGVSTSQKPENMKRNRTRSIVPYEDTRVMLHPHKNNTTGYINASNVQVPMGERFLRYVVAQAPLRESIEDFWQMVWESGTQIVVMLCELDESSSSLAPCYWPQKRKAKMRLADYTLTLNSTTSSRHQVTSIVSMKCLASGERRSVYHLRFLGWRTGSVPESEDALLGFIDSVNSVKRYLENERLKESDSGVVLLSNNKSRSRSGSRANLNDVTNRTRSQSMDNVSWRKRVPIASLSHTYVNNSPSTQSEASSECSSAGNGTISAESAPLIIHCLSGAHESGVYLLVELLIHCIEHNLKVDISEALHTLRQQRMCLVKTVEQYRFVYSTLASYLQSSNTLLGGGERGKGVLRAARPVIIVGRREDLLRGLAFAACHPVACLLFYVYLNVTNKI</sequence>
<dbReference type="PANTHER" id="PTHR45706:SF1">
    <property type="entry name" value="PEZ, ISOFORM A"/>
    <property type="match status" value="1"/>
</dbReference>
<evidence type="ECO:0000259" key="4">
    <source>
        <dbReference type="PROSITE" id="PS50056"/>
    </source>
</evidence>
<dbReference type="InterPro" id="IPR003595">
    <property type="entry name" value="Tyr_Pase_cat"/>
</dbReference>
<comment type="caution">
    <text evidence="5">The sequence shown here is derived from an EMBL/GenBank/DDBJ whole genome shotgun (WGS) entry which is preliminary data.</text>
</comment>
<dbReference type="Pfam" id="PF00102">
    <property type="entry name" value="Y_phosphatase"/>
    <property type="match status" value="2"/>
</dbReference>
<feature type="transmembrane region" description="Helical" evidence="2">
    <location>
        <begin position="430"/>
        <end position="451"/>
    </location>
</feature>
<accession>A0A0B2UW71</accession>
<keyword evidence="2" id="KW-0812">Transmembrane</keyword>
<keyword evidence="5" id="KW-0675">Receptor</keyword>
<keyword evidence="2" id="KW-0472">Membrane</keyword>
<dbReference type="PROSITE" id="PS50056">
    <property type="entry name" value="TYR_PHOSPHATASE_2"/>
    <property type="match status" value="1"/>
</dbReference>
<dbReference type="InterPro" id="IPR000387">
    <property type="entry name" value="Tyr_Pase_dom"/>
</dbReference>
<feature type="compositionally biased region" description="Polar residues" evidence="1">
    <location>
        <begin position="275"/>
        <end position="285"/>
    </location>
</feature>
<dbReference type="AlphaFoldDB" id="A0A0B2UW71"/>
<keyword evidence="6" id="KW-1185">Reference proteome</keyword>
<dbReference type="PROSITE" id="PS50055">
    <property type="entry name" value="TYR_PHOSPHATASE_PTP"/>
    <property type="match status" value="1"/>
</dbReference>
<organism evidence="5 6">
    <name type="scientific">Toxocara canis</name>
    <name type="common">Canine roundworm</name>
    <dbReference type="NCBI Taxonomy" id="6265"/>
    <lineage>
        <taxon>Eukaryota</taxon>
        <taxon>Metazoa</taxon>
        <taxon>Ecdysozoa</taxon>
        <taxon>Nematoda</taxon>
        <taxon>Chromadorea</taxon>
        <taxon>Rhabditida</taxon>
        <taxon>Spirurina</taxon>
        <taxon>Ascaridomorpha</taxon>
        <taxon>Ascaridoidea</taxon>
        <taxon>Toxocaridae</taxon>
        <taxon>Toxocara</taxon>
    </lineage>
</organism>
<dbReference type="PRINTS" id="PR00700">
    <property type="entry name" value="PRTYPHPHTASE"/>
</dbReference>
<dbReference type="OrthoDB" id="5854685at2759"/>
<feature type="domain" description="Tyrosine specific protein phosphatases" evidence="4">
    <location>
        <begin position="302"/>
        <end position="388"/>
    </location>
</feature>
<dbReference type="SUPFAM" id="SSF52799">
    <property type="entry name" value="(Phosphotyrosine protein) phosphatases II"/>
    <property type="match status" value="1"/>
</dbReference>
<evidence type="ECO:0000256" key="1">
    <source>
        <dbReference type="SAM" id="MobiDB-lite"/>
    </source>
</evidence>
<dbReference type="Proteomes" id="UP000031036">
    <property type="component" value="Unassembled WGS sequence"/>
</dbReference>
<name>A0A0B2UW71_TOXCA</name>
<dbReference type="InterPro" id="IPR000242">
    <property type="entry name" value="PTP_cat"/>
</dbReference>
<evidence type="ECO:0000259" key="3">
    <source>
        <dbReference type="PROSITE" id="PS50055"/>
    </source>
</evidence>
<dbReference type="InterPro" id="IPR029021">
    <property type="entry name" value="Prot-tyrosine_phosphatase-like"/>
</dbReference>
<dbReference type="SMART" id="SM00194">
    <property type="entry name" value="PTPc"/>
    <property type="match status" value="1"/>
</dbReference>
<dbReference type="PANTHER" id="PTHR45706">
    <property type="entry name" value="TYROSINE-PROTEIN PHOSPHATASE"/>
    <property type="match status" value="1"/>
</dbReference>
<dbReference type="Gene3D" id="3.90.190.10">
    <property type="entry name" value="Protein tyrosine phosphatase superfamily"/>
    <property type="match status" value="1"/>
</dbReference>
<evidence type="ECO:0000313" key="5">
    <source>
        <dbReference type="EMBL" id="KHN75311.1"/>
    </source>
</evidence>
<dbReference type="EMBL" id="JPKZ01002763">
    <property type="protein sequence ID" value="KHN75311.1"/>
    <property type="molecule type" value="Genomic_DNA"/>
</dbReference>
<dbReference type="SMART" id="SM00404">
    <property type="entry name" value="PTPc_motif"/>
    <property type="match status" value="1"/>
</dbReference>
<evidence type="ECO:0000313" key="6">
    <source>
        <dbReference type="Proteomes" id="UP000031036"/>
    </source>
</evidence>
<reference evidence="5 6" key="1">
    <citation type="submission" date="2014-11" db="EMBL/GenBank/DDBJ databases">
        <title>Genetic blueprint of the zoonotic pathogen Toxocara canis.</title>
        <authorList>
            <person name="Zhu X.-Q."/>
            <person name="Korhonen P.K."/>
            <person name="Cai H."/>
            <person name="Young N.D."/>
            <person name="Nejsum P."/>
            <person name="von Samson-Himmelstjerna G."/>
            <person name="Boag P.R."/>
            <person name="Tan P."/>
            <person name="Li Q."/>
            <person name="Min J."/>
            <person name="Yang Y."/>
            <person name="Wang X."/>
            <person name="Fang X."/>
            <person name="Hall R.S."/>
            <person name="Hofmann A."/>
            <person name="Sternberg P.W."/>
            <person name="Jex A.R."/>
            <person name="Gasser R.B."/>
        </authorList>
    </citation>
    <scope>NUCLEOTIDE SEQUENCE [LARGE SCALE GENOMIC DNA]</scope>
    <source>
        <strain evidence="5">PN_DK_2014</strain>
    </source>
</reference>
<feature type="domain" description="Tyrosine-protein phosphatase" evidence="3">
    <location>
        <begin position="52"/>
        <end position="397"/>
    </location>
</feature>
<dbReference type="GO" id="GO:0004725">
    <property type="term" value="F:protein tyrosine phosphatase activity"/>
    <property type="evidence" value="ECO:0007669"/>
    <property type="project" value="InterPro"/>
</dbReference>
<gene>
    <name evidence="5" type="primary">Ptpn14</name>
    <name evidence="5" type="ORF">Tcan_10770</name>
</gene>
<dbReference type="OMA" id="CKKGLHM"/>
<proteinExistence type="predicted"/>